<comment type="caution">
    <text evidence="1">The sequence shown here is derived from an EMBL/GenBank/DDBJ whole genome shotgun (WGS) entry which is preliminary data.</text>
</comment>
<dbReference type="Proteomes" id="UP000322918">
    <property type="component" value="Unassembled WGS sequence"/>
</dbReference>
<dbReference type="AlphaFoldDB" id="A0A5M9GPU6"/>
<name>A0A5M9GPU6_9SPHI</name>
<evidence type="ECO:0000313" key="1">
    <source>
        <dbReference type="EMBL" id="KAA8476773.1"/>
    </source>
</evidence>
<sequence>MATYIIEGTNTAKLELLVNLAKELGLSVKQTPVKVETKIEARLKKGFKESKEIQAGNQKGVDAYQFLNGL</sequence>
<dbReference type="RefSeq" id="WP_141815092.1">
    <property type="nucleotide sequence ID" value="NZ_VFPL01000001.1"/>
</dbReference>
<protein>
    <submittedName>
        <fullName evidence="1">Uncharacterized protein</fullName>
    </submittedName>
</protein>
<keyword evidence="2" id="KW-1185">Reference proteome</keyword>
<organism evidence="1 2">
    <name type="scientific">Arcticibacter tournemirensis</name>
    <dbReference type="NCBI Taxonomy" id="699437"/>
    <lineage>
        <taxon>Bacteria</taxon>
        <taxon>Pseudomonadati</taxon>
        <taxon>Bacteroidota</taxon>
        <taxon>Sphingobacteriia</taxon>
        <taxon>Sphingobacteriales</taxon>
        <taxon>Sphingobacteriaceae</taxon>
        <taxon>Arcticibacter</taxon>
    </lineage>
</organism>
<dbReference type="EMBL" id="VWNE01000041">
    <property type="protein sequence ID" value="KAA8476773.1"/>
    <property type="molecule type" value="Genomic_DNA"/>
</dbReference>
<accession>A0A5M9GPU6</accession>
<evidence type="ECO:0000313" key="2">
    <source>
        <dbReference type="Proteomes" id="UP000322918"/>
    </source>
</evidence>
<reference evidence="1 2" key="1">
    <citation type="submission" date="2019-09" db="EMBL/GenBank/DDBJ databases">
        <title>Pararcticibacter amylolyticus gen. nov., sp. nov., isolated from a rottenly hemp rope, and reclassification of Pedobacter tournemirensis as Pararcticibacter tournemirensis comb. nov.</title>
        <authorList>
            <person name="Cai Y."/>
        </authorList>
    </citation>
    <scope>NUCLEOTIDE SEQUENCE [LARGE SCALE GENOMIC DNA]</scope>
    <source>
        <strain evidence="1 2">TF5-37.2-LB10</strain>
    </source>
</reference>
<gene>
    <name evidence="1" type="ORF">F1649_19570</name>
</gene>
<proteinExistence type="predicted"/>